<evidence type="ECO:0000313" key="7">
    <source>
        <dbReference type="Proteomes" id="UP000288812"/>
    </source>
</evidence>
<comment type="similarity">
    <text evidence="5">Belongs to the creatininase superfamily.</text>
</comment>
<dbReference type="Proteomes" id="UP000288812">
    <property type="component" value="Unassembled WGS sequence"/>
</dbReference>
<dbReference type="OrthoDB" id="9801445at2"/>
<sequence>MKKTNFIKDMSWSEFDERRKETKTLIVPSGAIEVYGPHMPLGTDIIVANKLADLISEKVNALVAPCLEVGQSSNLFGFPGTVYCKPENIKEVYRDICESYIKWGFKEFFILNTHLHNTGPLNSLMEELEDGYGIKAGLIGWWQYIWKFEGIFESDSPHGHASEAGTSVMLYLHPELVDMEKAPNSPSLYKDEYPNIQKYKKYDEYSNTGTMGDATVATAEKGKHVVEKGIAEIVDFINNYLRK</sequence>
<dbReference type="SUPFAM" id="SSF102215">
    <property type="entry name" value="Creatininase"/>
    <property type="match status" value="1"/>
</dbReference>
<keyword evidence="7" id="KW-1185">Reference proteome</keyword>
<keyword evidence="2" id="KW-0479">Metal-binding</keyword>
<evidence type="ECO:0000313" key="6">
    <source>
        <dbReference type="EMBL" id="RVU54279.1"/>
    </source>
</evidence>
<dbReference type="InterPro" id="IPR024087">
    <property type="entry name" value="Creatininase-like_sf"/>
</dbReference>
<keyword evidence="4" id="KW-0862">Zinc</keyword>
<accession>A0A437S5J9</accession>
<organism evidence="6 7">
    <name type="scientific">Anaerosphaera multitolerans</name>
    <dbReference type="NCBI Taxonomy" id="2487351"/>
    <lineage>
        <taxon>Bacteria</taxon>
        <taxon>Bacillati</taxon>
        <taxon>Bacillota</taxon>
        <taxon>Tissierellia</taxon>
        <taxon>Tissierellales</taxon>
        <taxon>Peptoniphilaceae</taxon>
        <taxon>Anaerosphaera</taxon>
    </lineage>
</organism>
<dbReference type="InterPro" id="IPR003785">
    <property type="entry name" value="Creatininase/forma_Hydrolase"/>
</dbReference>
<keyword evidence="3" id="KW-0378">Hydrolase</keyword>
<dbReference type="Pfam" id="PF02633">
    <property type="entry name" value="Creatininase"/>
    <property type="match status" value="1"/>
</dbReference>
<dbReference type="GO" id="GO:0046872">
    <property type="term" value="F:metal ion binding"/>
    <property type="evidence" value="ECO:0007669"/>
    <property type="project" value="UniProtKB-KW"/>
</dbReference>
<dbReference type="PANTHER" id="PTHR35005">
    <property type="entry name" value="3-DEHYDRO-SCYLLO-INOSOSE HYDROLASE"/>
    <property type="match status" value="1"/>
</dbReference>
<name>A0A437S5J9_9FIRM</name>
<dbReference type="AlphaFoldDB" id="A0A437S5J9"/>
<evidence type="ECO:0000256" key="4">
    <source>
        <dbReference type="ARBA" id="ARBA00022833"/>
    </source>
</evidence>
<protein>
    <submittedName>
        <fullName evidence="6">Creatininase family protein</fullName>
    </submittedName>
</protein>
<evidence type="ECO:0000256" key="5">
    <source>
        <dbReference type="ARBA" id="ARBA00024029"/>
    </source>
</evidence>
<reference evidence="6 7" key="1">
    <citation type="submission" date="2018-11" db="EMBL/GenBank/DDBJ databases">
        <title>Genome sequencing and assembly of Anaerosphaera sp. nov., GS7-6-2.</title>
        <authorList>
            <person name="Rettenmaier R."/>
            <person name="Liebl W."/>
            <person name="Zverlov V."/>
        </authorList>
    </citation>
    <scope>NUCLEOTIDE SEQUENCE [LARGE SCALE GENOMIC DNA]</scope>
    <source>
        <strain evidence="6 7">GS7-6-2</strain>
    </source>
</reference>
<comment type="cofactor">
    <cofactor evidence="1">
        <name>Zn(2+)</name>
        <dbReference type="ChEBI" id="CHEBI:29105"/>
    </cofactor>
</comment>
<dbReference type="Gene3D" id="3.40.50.10310">
    <property type="entry name" value="Creatininase"/>
    <property type="match status" value="1"/>
</dbReference>
<dbReference type="PANTHER" id="PTHR35005:SF1">
    <property type="entry name" value="2-AMINO-5-FORMYLAMINO-6-RIBOSYLAMINOPYRIMIDIN-4(3H)-ONE 5'-MONOPHOSPHATE DEFORMYLASE"/>
    <property type="match status" value="1"/>
</dbReference>
<dbReference type="GO" id="GO:0016811">
    <property type="term" value="F:hydrolase activity, acting on carbon-nitrogen (but not peptide) bonds, in linear amides"/>
    <property type="evidence" value="ECO:0007669"/>
    <property type="project" value="TreeGrafter"/>
</dbReference>
<dbReference type="RefSeq" id="WP_127724957.1">
    <property type="nucleotide sequence ID" value="NZ_RLIH01000012.1"/>
</dbReference>
<dbReference type="EMBL" id="RLIH01000012">
    <property type="protein sequence ID" value="RVU54279.1"/>
    <property type="molecule type" value="Genomic_DNA"/>
</dbReference>
<proteinExistence type="inferred from homology"/>
<gene>
    <name evidence="6" type="ORF">EF514_08235</name>
</gene>
<dbReference type="GO" id="GO:0009231">
    <property type="term" value="P:riboflavin biosynthetic process"/>
    <property type="evidence" value="ECO:0007669"/>
    <property type="project" value="TreeGrafter"/>
</dbReference>
<evidence type="ECO:0000256" key="1">
    <source>
        <dbReference type="ARBA" id="ARBA00001947"/>
    </source>
</evidence>
<evidence type="ECO:0000256" key="2">
    <source>
        <dbReference type="ARBA" id="ARBA00022723"/>
    </source>
</evidence>
<comment type="caution">
    <text evidence="6">The sequence shown here is derived from an EMBL/GenBank/DDBJ whole genome shotgun (WGS) entry which is preliminary data.</text>
</comment>
<evidence type="ECO:0000256" key="3">
    <source>
        <dbReference type="ARBA" id="ARBA00022801"/>
    </source>
</evidence>